<sequence>MKKSIILLFIFFAFIQITSHAQKAKIFTSTQEITTVINGYSKTSLFTESGTISISDIQKLIFEKKDEDSSYLYDKLSGIVAMEFGDGSDMGSLTVLYENPEEKVSVQIQEGPDSGDYLVKASRSGLISIGLGIVTGVAIVVSGGSAAPVIGAVGGLGSFGFLVDAWSKIGKAGKARKKEQEASKVQNQ</sequence>
<name>A0ABS7N2I6_9BACT</name>
<protein>
    <submittedName>
        <fullName evidence="2">Uncharacterized protein</fullName>
    </submittedName>
</protein>
<dbReference type="EMBL" id="JAHVHP010000001">
    <property type="protein sequence ID" value="MBY5950532.1"/>
    <property type="molecule type" value="Genomic_DNA"/>
</dbReference>
<reference evidence="2 3" key="1">
    <citation type="submission" date="2021-06" db="EMBL/GenBank/DDBJ databases">
        <title>44 bacteria genomes isolated from Dapeng, Shenzhen.</title>
        <authorList>
            <person name="Zheng W."/>
            <person name="Yu S."/>
            <person name="Huang Y."/>
        </authorList>
    </citation>
    <scope>NUCLEOTIDE SEQUENCE [LARGE SCALE GENOMIC DNA]</scope>
    <source>
        <strain evidence="2 3">DP5N14-6</strain>
    </source>
</reference>
<feature type="signal peptide" evidence="1">
    <location>
        <begin position="1"/>
        <end position="21"/>
    </location>
</feature>
<feature type="chain" id="PRO_5047173694" evidence="1">
    <location>
        <begin position="22"/>
        <end position="188"/>
    </location>
</feature>
<dbReference type="Proteomes" id="UP000766609">
    <property type="component" value="Unassembled WGS sequence"/>
</dbReference>
<evidence type="ECO:0000313" key="3">
    <source>
        <dbReference type="Proteomes" id="UP000766609"/>
    </source>
</evidence>
<accession>A0ABS7N2I6</accession>
<gene>
    <name evidence="2" type="ORF">KUV23_06080</name>
</gene>
<comment type="caution">
    <text evidence="2">The sequence shown here is derived from an EMBL/GenBank/DDBJ whole genome shotgun (WGS) entry which is preliminary data.</text>
</comment>
<proteinExistence type="predicted"/>
<dbReference type="RefSeq" id="WP_222583439.1">
    <property type="nucleotide sequence ID" value="NZ_JAHVHP010000001.1"/>
</dbReference>
<keyword evidence="3" id="KW-1185">Reference proteome</keyword>
<keyword evidence="1" id="KW-0732">Signal</keyword>
<evidence type="ECO:0000256" key="1">
    <source>
        <dbReference type="SAM" id="SignalP"/>
    </source>
</evidence>
<organism evidence="2 3">
    <name type="scientific">Algoriphagus marincola</name>
    <dbReference type="NCBI Taxonomy" id="264027"/>
    <lineage>
        <taxon>Bacteria</taxon>
        <taxon>Pseudomonadati</taxon>
        <taxon>Bacteroidota</taxon>
        <taxon>Cytophagia</taxon>
        <taxon>Cytophagales</taxon>
        <taxon>Cyclobacteriaceae</taxon>
        <taxon>Algoriphagus</taxon>
    </lineage>
</organism>
<evidence type="ECO:0000313" key="2">
    <source>
        <dbReference type="EMBL" id="MBY5950532.1"/>
    </source>
</evidence>